<evidence type="ECO:0000313" key="10">
    <source>
        <dbReference type="EMBL" id="KAG9393806.1"/>
    </source>
</evidence>
<evidence type="ECO:0000256" key="8">
    <source>
        <dbReference type="ARBA" id="ARBA00048336"/>
    </source>
</evidence>
<name>A0A8J6E231_9EUKA</name>
<dbReference type="OrthoDB" id="57957at2759"/>
<gene>
    <name evidence="10" type="ORF">J8273_4669</name>
</gene>
<accession>A0A8J6E231</accession>
<evidence type="ECO:0000256" key="9">
    <source>
        <dbReference type="RuleBase" id="RU369031"/>
    </source>
</evidence>
<evidence type="ECO:0000256" key="3">
    <source>
        <dbReference type="ARBA" id="ARBA00022664"/>
    </source>
</evidence>
<evidence type="ECO:0000256" key="2">
    <source>
        <dbReference type="ARBA" id="ARBA00008978"/>
    </source>
</evidence>
<comment type="catalytic activity">
    <reaction evidence="7 9">
        <text>O-phospho-L-seryl-[protein] + H2O = L-seryl-[protein] + phosphate</text>
        <dbReference type="Rhea" id="RHEA:20629"/>
        <dbReference type="Rhea" id="RHEA-COMP:9863"/>
        <dbReference type="Rhea" id="RHEA-COMP:11604"/>
        <dbReference type="ChEBI" id="CHEBI:15377"/>
        <dbReference type="ChEBI" id="CHEBI:29999"/>
        <dbReference type="ChEBI" id="CHEBI:43474"/>
        <dbReference type="ChEBI" id="CHEBI:83421"/>
        <dbReference type="EC" id="3.1.3.16"/>
    </reaction>
</comment>
<dbReference type="GO" id="GO:0006397">
    <property type="term" value="P:mRNA processing"/>
    <property type="evidence" value="ECO:0007669"/>
    <property type="project" value="UniProtKB-KW"/>
</dbReference>
<comment type="function">
    <text evidence="9">Protein phosphatase that catalyzes the dephosphorylation of the C-terminal domain of RNA polymerase II. Plays a role in RNA processing and termination.</text>
</comment>
<evidence type="ECO:0000256" key="7">
    <source>
        <dbReference type="ARBA" id="ARBA00047761"/>
    </source>
</evidence>
<evidence type="ECO:0000256" key="4">
    <source>
        <dbReference type="ARBA" id="ARBA00022801"/>
    </source>
</evidence>
<comment type="similarity">
    <text evidence="2 9">Belongs to the SSU72 phosphatase family.</text>
</comment>
<dbReference type="Gene3D" id="3.40.50.2300">
    <property type="match status" value="1"/>
</dbReference>
<dbReference type="Proteomes" id="UP000717585">
    <property type="component" value="Unassembled WGS sequence"/>
</dbReference>
<comment type="subcellular location">
    <subcellularLocation>
        <location evidence="1 9">Nucleus</location>
    </subcellularLocation>
</comment>
<dbReference type="InterPro" id="IPR006811">
    <property type="entry name" value="RNA_pol_II_suA"/>
</dbReference>
<dbReference type="PANTHER" id="PTHR20383">
    <property type="entry name" value="RNA POLYMERASE II SUBUNIT A C-TERMINAL DOMAIN PHOSPHATASE"/>
    <property type="match status" value="1"/>
</dbReference>
<protein>
    <recommendedName>
        <fullName evidence="9">RNA polymerase II subunit A C-terminal domain phosphatase SSU72</fullName>
        <shortName evidence="9">CTD phosphatase SSU72</shortName>
        <ecNumber evidence="9">3.1.3.16</ecNumber>
    </recommendedName>
</protein>
<evidence type="ECO:0000256" key="5">
    <source>
        <dbReference type="ARBA" id="ARBA00022912"/>
    </source>
</evidence>
<dbReference type="EMBL" id="JAHDYR010000020">
    <property type="protein sequence ID" value="KAG9393806.1"/>
    <property type="molecule type" value="Genomic_DNA"/>
</dbReference>
<evidence type="ECO:0000256" key="6">
    <source>
        <dbReference type="ARBA" id="ARBA00023242"/>
    </source>
</evidence>
<reference evidence="10" key="1">
    <citation type="submission" date="2021-05" db="EMBL/GenBank/DDBJ databases">
        <title>A free-living protist that lacks canonical eukaryotic 1 DNA replication and segregation systems.</title>
        <authorList>
            <person name="Salas-Leiva D.E."/>
            <person name="Tromer E.C."/>
            <person name="Curtis B.A."/>
            <person name="Jerlstrom-Hultqvist J."/>
            <person name="Kolisko M."/>
            <person name="Yi Z."/>
            <person name="Salas-Leiva J.S."/>
            <person name="Gallot-Lavallee L."/>
            <person name="Kops G.J.P.L."/>
            <person name="Archibald J.M."/>
            <person name="Simpson A.G.B."/>
            <person name="Roger A.J."/>
        </authorList>
    </citation>
    <scope>NUCLEOTIDE SEQUENCE</scope>
    <source>
        <strain evidence="10">BICM</strain>
    </source>
</reference>
<proteinExistence type="inferred from homology"/>
<dbReference type="EC" id="3.1.3.16" evidence="9"/>
<keyword evidence="11" id="KW-1185">Reference proteome</keyword>
<keyword evidence="5 9" id="KW-0904">Protein phosphatase</keyword>
<keyword evidence="3 9" id="KW-0507">mRNA processing</keyword>
<dbReference type="GO" id="GO:0004722">
    <property type="term" value="F:protein serine/threonine phosphatase activity"/>
    <property type="evidence" value="ECO:0007669"/>
    <property type="project" value="UniProtKB-UniRule"/>
</dbReference>
<organism evidence="10 11">
    <name type="scientific">Carpediemonas membranifera</name>
    <dbReference type="NCBI Taxonomy" id="201153"/>
    <lineage>
        <taxon>Eukaryota</taxon>
        <taxon>Metamonada</taxon>
        <taxon>Carpediemonas-like organisms</taxon>
        <taxon>Carpediemonas</taxon>
    </lineage>
</organism>
<keyword evidence="6 9" id="KW-0539">Nucleus</keyword>
<sequence>MVQGDSGTMIDDPGPILFRTALVCASNVNRSIEAHRFFLEQGYPAELIGSYGAADAIRLPSPTGFPLTAQFSPSGLARSPGSKTTYQRLIDECMRRGADFYTREGIIAMLERDMTVKDCPESFQQTFRGRHVALPSLVITFDRIVYSELAQFIAMELQRGDVDELLLVNIATVDSIAGASLGAIVAFDIATKLGAYHPNQWPSVADGVLAGVGLAYEQSLTHSLFYV</sequence>
<keyword evidence="4 9" id="KW-0378">Hydrolase</keyword>
<dbReference type="Pfam" id="PF04722">
    <property type="entry name" value="Ssu72"/>
    <property type="match status" value="1"/>
</dbReference>
<evidence type="ECO:0000313" key="11">
    <source>
        <dbReference type="Proteomes" id="UP000717585"/>
    </source>
</evidence>
<comment type="caution">
    <text evidence="10">The sequence shown here is derived from an EMBL/GenBank/DDBJ whole genome shotgun (WGS) entry which is preliminary data.</text>
</comment>
<dbReference type="AlphaFoldDB" id="A0A8J6E231"/>
<comment type="catalytic activity">
    <reaction evidence="8 9">
        <text>O-phospho-L-threonyl-[protein] + H2O = L-threonyl-[protein] + phosphate</text>
        <dbReference type="Rhea" id="RHEA:47004"/>
        <dbReference type="Rhea" id="RHEA-COMP:11060"/>
        <dbReference type="Rhea" id="RHEA-COMP:11605"/>
        <dbReference type="ChEBI" id="CHEBI:15377"/>
        <dbReference type="ChEBI" id="CHEBI:30013"/>
        <dbReference type="ChEBI" id="CHEBI:43474"/>
        <dbReference type="ChEBI" id="CHEBI:61977"/>
        <dbReference type="EC" id="3.1.3.16"/>
    </reaction>
</comment>
<evidence type="ECO:0000256" key="1">
    <source>
        <dbReference type="ARBA" id="ARBA00004123"/>
    </source>
</evidence>
<dbReference type="GO" id="GO:0005634">
    <property type="term" value="C:nucleus"/>
    <property type="evidence" value="ECO:0007669"/>
    <property type="project" value="UniProtKB-SubCell"/>
</dbReference>